<dbReference type="Gene3D" id="3.40.50.300">
    <property type="entry name" value="P-loop containing nucleotide triphosphate hydrolases"/>
    <property type="match status" value="2"/>
</dbReference>
<dbReference type="KEGG" id="lto:RGQ30_07450"/>
<sequence length="231" mass="26169">MQQLLLDVFTPPRPTLTNFLVGQNGQLVHELQQLIKLESLSPFMYVYGPAGCGKSHLLRGVAAEMGVNVVAGGNRFVFKPSEQALVIDNIDQLTPYSQVQLFNAFNSSLAENKPGKIILASEFPPAELKLRDDLRTRIEAGLCLRVQPLSDHEKHEALQSMAKSRGLQLSEEVIEYALRYFQRDMGSLMAVMDGLDRFSLEQQKPVSVNLLRHWMKRRESLVIREYETRTV</sequence>
<dbReference type="AlphaFoldDB" id="A0AA86M857"/>
<dbReference type="Proteomes" id="UP001329151">
    <property type="component" value="Chromosome"/>
</dbReference>
<proteinExistence type="predicted"/>
<keyword evidence="3" id="KW-1185">Reference proteome</keyword>
<organism evidence="2 3">
    <name type="scientific">Limnobacter thiooxidans</name>
    <dbReference type="NCBI Taxonomy" id="131080"/>
    <lineage>
        <taxon>Bacteria</taxon>
        <taxon>Pseudomonadati</taxon>
        <taxon>Pseudomonadota</taxon>
        <taxon>Betaproteobacteria</taxon>
        <taxon>Burkholderiales</taxon>
        <taxon>Burkholderiaceae</taxon>
        <taxon>Limnobacter</taxon>
    </lineage>
</organism>
<dbReference type="GO" id="GO:0003688">
    <property type="term" value="F:DNA replication origin binding"/>
    <property type="evidence" value="ECO:0007669"/>
    <property type="project" value="TreeGrafter"/>
</dbReference>
<dbReference type="InterPro" id="IPR003593">
    <property type="entry name" value="AAA+_ATPase"/>
</dbReference>
<gene>
    <name evidence="2" type="primary">hda</name>
    <name evidence="2" type="ORF">RGQ30_07450</name>
</gene>
<reference evidence="2 3" key="1">
    <citation type="submission" date="2023-10" db="EMBL/GenBank/DDBJ databases">
        <title>Complete Genome Sequence of Limnobacter thiooxidans CS-K2T, Isolated from freshwater lake sediments in Bavaria, Germany.</title>
        <authorList>
            <person name="Naruki M."/>
            <person name="Watanabe A."/>
            <person name="Warashina T."/>
            <person name="Morita T."/>
            <person name="Arakawa K."/>
        </authorList>
    </citation>
    <scope>NUCLEOTIDE SEQUENCE [LARGE SCALE GENOMIC DNA]</scope>
    <source>
        <strain evidence="2 3">CS-K2</strain>
    </source>
</reference>
<dbReference type="CDD" id="cd00009">
    <property type="entry name" value="AAA"/>
    <property type="match status" value="1"/>
</dbReference>
<dbReference type="PANTHER" id="PTHR30050:SF5">
    <property type="entry name" value="DNAA REGULATORY INACTIVATOR HDA"/>
    <property type="match status" value="1"/>
</dbReference>
<dbReference type="Pfam" id="PF22688">
    <property type="entry name" value="Hda_lid"/>
    <property type="match status" value="1"/>
</dbReference>
<dbReference type="RefSeq" id="WP_338284749.1">
    <property type="nucleotide sequence ID" value="NZ_AP028947.1"/>
</dbReference>
<name>A0AA86M857_9BURK</name>
<dbReference type="GO" id="GO:0006270">
    <property type="term" value="P:DNA replication initiation"/>
    <property type="evidence" value="ECO:0007669"/>
    <property type="project" value="TreeGrafter"/>
</dbReference>
<accession>A0AA86M857</accession>
<evidence type="ECO:0000313" key="3">
    <source>
        <dbReference type="Proteomes" id="UP001329151"/>
    </source>
</evidence>
<dbReference type="InterPro" id="IPR055199">
    <property type="entry name" value="Hda_lid"/>
</dbReference>
<dbReference type="SMART" id="SM00382">
    <property type="entry name" value="AAA"/>
    <property type="match status" value="1"/>
</dbReference>
<dbReference type="InterPro" id="IPR027417">
    <property type="entry name" value="P-loop_NTPase"/>
</dbReference>
<dbReference type="Gene3D" id="1.10.8.60">
    <property type="match status" value="1"/>
</dbReference>
<dbReference type="PANTHER" id="PTHR30050">
    <property type="entry name" value="CHROMOSOMAL REPLICATION INITIATOR PROTEIN DNAA"/>
    <property type="match status" value="1"/>
</dbReference>
<feature type="domain" description="AAA+ ATPase" evidence="1">
    <location>
        <begin position="40"/>
        <end position="142"/>
    </location>
</feature>
<evidence type="ECO:0000313" key="2">
    <source>
        <dbReference type="EMBL" id="BET25244.1"/>
    </source>
</evidence>
<dbReference type="SUPFAM" id="SSF52540">
    <property type="entry name" value="P-loop containing nucleoside triphosphate hydrolases"/>
    <property type="match status" value="1"/>
</dbReference>
<dbReference type="EMBL" id="AP028947">
    <property type="protein sequence ID" value="BET25244.1"/>
    <property type="molecule type" value="Genomic_DNA"/>
</dbReference>
<dbReference type="GO" id="GO:0005886">
    <property type="term" value="C:plasma membrane"/>
    <property type="evidence" value="ECO:0007669"/>
    <property type="project" value="TreeGrafter"/>
</dbReference>
<protein>
    <submittedName>
        <fullName evidence="2">DnaA regulatory inactivator Hda</fullName>
    </submittedName>
</protein>
<evidence type="ECO:0000259" key="1">
    <source>
        <dbReference type="SMART" id="SM00382"/>
    </source>
</evidence>